<dbReference type="NCBIfam" id="TIGR03636">
    <property type="entry name" value="uL23_arch"/>
    <property type="match status" value="1"/>
</dbReference>
<dbReference type="Gene3D" id="3.30.70.330">
    <property type="match status" value="1"/>
</dbReference>
<evidence type="ECO:0000256" key="2">
    <source>
        <dbReference type="ARBA" id="ARBA00022730"/>
    </source>
</evidence>
<evidence type="ECO:0000256" key="3">
    <source>
        <dbReference type="ARBA" id="ARBA00022884"/>
    </source>
</evidence>
<dbReference type="GO" id="GO:1990904">
    <property type="term" value="C:ribonucleoprotein complex"/>
    <property type="evidence" value="ECO:0007669"/>
    <property type="project" value="UniProtKB-KW"/>
</dbReference>
<dbReference type="GO" id="GO:0006412">
    <property type="term" value="P:translation"/>
    <property type="evidence" value="ECO:0007669"/>
    <property type="project" value="UniProtKB-UniRule"/>
</dbReference>
<accession>A0A2V2N4X3</accession>
<evidence type="ECO:0000256" key="5">
    <source>
        <dbReference type="ARBA" id="ARBA00023274"/>
    </source>
</evidence>
<keyword evidence="8" id="KW-1185">Reference proteome</keyword>
<dbReference type="SUPFAM" id="SSF54189">
    <property type="entry name" value="Ribosomal proteins S24e, L23 and L15e"/>
    <property type="match status" value="1"/>
</dbReference>
<dbReference type="InterPro" id="IPR012677">
    <property type="entry name" value="Nucleotide-bd_a/b_plait_sf"/>
</dbReference>
<evidence type="ECO:0000256" key="6">
    <source>
        <dbReference type="HAMAP-Rule" id="MF_01369"/>
    </source>
</evidence>
<evidence type="ECO:0000256" key="4">
    <source>
        <dbReference type="ARBA" id="ARBA00022980"/>
    </source>
</evidence>
<evidence type="ECO:0000313" key="8">
    <source>
        <dbReference type="Proteomes" id="UP000245934"/>
    </source>
</evidence>
<evidence type="ECO:0000256" key="1">
    <source>
        <dbReference type="ARBA" id="ARBA00006700"/>
    </source>
</evidence>
<protein>
    <recommendedName>
        <fullName evidence="6">Large ribosomal subunit protein uL23</fullName>
    </recommendedName>
</protein>
<keyword evidence="5 6" id="KW-0687">Ribonucleoprotein</keyword>
<dbReference type="PANTHER" id="PTHR11620">
    <property type="entry name" value="60S RIBOSOMAL PROTEIN L23A"/>
    <property type="match status" value="1"/>
</dbReference>
<keyword evidence="2 6" id="KW-0699">rRNA-binding</keyword>
<name>A0A2V2N4X3_9EURY</name>
<dbReference type="GeneID" id="97608711"/>
<dbReference type="GO" id="GO:0019843">
    <property type="term" value="F:rRNA binding"/>
    <property type="evidence" value="ECO:0007669"/>
    <property type="project" value="UniProtKB-UniRule"/>
</dbReference>
<dbReference type="Proteomes" id="UP000245934">
    <property type="component" value="Unassembled WGS sequence"/>
</dbReference>
<dbReference type="FunFam" id="3.30.70.330:FF:000532">
    <property type="entry name" value="50S ribosomal protein L23"/>
    <property type="match status" value="1"/>
</dbReference>
<comment type="function">
    <text evidence="6">Binds to 23S rRNA. One of the proteins that surrounds the polypeptide exit tunnel on the outside of the ribosome.</text>
</comment>
<dbReference type="AlphaFoldDB" id="A0A2V2N4X3"/>
<dbReference type="Pfam" id="PF00276">
    <property type="entry name" value="Ribosomal_L23"/>
    <property type="match status" value="1"/>
</dbReference>
<keyword evidence="3 6" id="KW-0694">RNA-binding</keyword>
<keyword evidence="4 6" id="KW-0689">Ribosomal protein</keyword>
<gene>
    <name evidence="6" type="primary">rpl23</name>
    <name evidence="7" type="ORF">DLD82_10055</name>
</gene>
<dbReference type="InterPro" id="IPR013025">
    <property type="entry name" value="Ribosomal_uL23-like"/>
</dbReference>
<reference evidence="7 8" key="1">
    <citation type="submission" date="2018-05" db="EMBL/GenBank/DDBJ databases">
        <title>Draft genome of Methanospirillum stamsii Pt1.</title>
        <authorList>
            <person name="Dueholm M.S."/>
            <person name="Nielsen P.H."/>
            <person name="Bakmann L.F."/>
            <person name="Otzen D.E."/>
        </authorList>
    </citation>
    <scope>NUCLEOTIDE SEQUENCE [LARGE SCALE GENOMIC DNA]</scope>
    <source>
        <strain evidence="7 8">Pt1</strain>
    </source>
</reference>
<organism evidence="7 8">
    <name type="scientific">Methanospirillum stamsii</name>
    <dbReference type="NCBI Taxonomy" id="1277351"/>
    <lineage>
        <taxon>Archaea</taxon>
        <taxon>Methanobacteriati</taxon>
        <taxon>Methanobacteriota</taxon>
        <taxon>Stenosarchaea group</taxon>
        <taxon>Methanomicrobia</taxon>
        <taxon>Methanomicrobiales</taxon>
        <taxon>Methanospirillaceae</taxon>
        <taxon>Methanospirillum</taxon>
    </lineage>
</organism>
<dbReference type="InterPro" id="IPR012678">
    <property type="entry name" value="Ribosomal_uL23/eL15/eS24_sf"/>
</dbReference>
<dbReference type="GO" id="GO:0003735">
    <property type="term" value="F:structural constituent of ribosome"/>
    <property type="evidence" value="ECO:0007669"/>
    <property type="project" value="UniProtKB-UniRule"/>
</dbReference>
<evidence type="ECO:0000313" key="7">
    <source>
        <dbReference type="EMBL" id="PWR73565.1"/>
    </source>
</evidence>
<comment type="subunit">
    <text evidence="6">Part of the 50S ribosomal subunit. Contacts protein L29.</text>
</comment>
<comment type="caution">
    <text evidence="7">The sequence shown here is derived from an EMBL/GenBank/DDBJ whole genome shotgun (WGS) entry which is preliminary data.</text>
</comment>
<dbReference type="InterPro" id="IPR019985">
    <property type="entry name" value="Ribosomal_uL23"/>
</dbReference>
<dbReference type="GO" id="GO:0005840">
    <property type="term" value="C:ribosome"/>
    <property type="evidence" value="ECO:0007669"/>
    <property type="project" value="UniProtKB-UniRule"/>
</dbReference>
<dbReference type="OrthoDB" id="7751at2157"/>
<dbReference type="NCBIfam" id="NF011118">
    <property type="entry name" value="PRK14548.1"/>
    <property type="match status" value="1"/>
</dbReference>
<sequence>MILKYPYATEKASMIVERDGQIQFIVDRKASKFQIKLAIEKMFDQQVTAVRTMMTNRGEKKAMVSFSNPKAAEEILSRLGIM</sequence>
<comment type="similarity">
    <text evidence="1 6">Belongs to the universal ribosomal protein uL23 family.</text>
</comment>
<proteinExistence type="inferred from homology"/>
<dbReference type="RefSeq" id="WP_109940976.1">
    <property type="nucleotide sequence ID" value="NZ_CP176366.1"/>
</dbReference>
<dbReference type="EMBL" id="QGMZ01000018">
    <property type="protein sequence ID" value="PWR73565.1"/>
    <property type="molecule type" value="Genomic_DNA"/>
</dbReference>
<dbReference type="HAMAP" id="MF_01369_A">
    <property type="entry name" value="Ribosomal_uL23_A"/>
    <property type="match status" value="1"/>
</dbReference>